<dbReference type="PANTHER" id="PTHR30419">
    <property type="entry name" value="HTH-TYPE TRANSCRIPTIONAL REGULATOR YBHD"/>
    <property type="match status" value="1"/>
</dbReference>
<evidence type="ECO:0000313" key="7">
    <source>
        <dbReference type="Proteomes" id="UP000572377"/>
    </source>
</evidence>
<dbReference type="GO" id="GO:0005829">
    <property type="term" value="C:cytosol"/>
    <property type="evidence" value="ECO:0007669"/>
    <property type="project" value="TreeGrafter"/>
</dbReference>
<dbReference type="PRINTS" id="PR00039">
    <property type="entry name" value="HTHLYSR"/>
</dbReference>
<keyword evidence="3" id="KW-0238">DNA-binding</keyword>
<evidence type="ECO:0000256" key="3">
    <source>
        <dbReference type="ARBA" id="ARBA00023125"/>
    </source>
</evidence>
<evidence type="ECO:0000259" key="5">
    <source>
        <dbReference type="PROSITE" id="PS50931"/>
    </source>
</evidence>
<reference evidence="6 7" key="1">
    <citation type="submission" date="2020-05" db="EMBL/GenBank/DDBJ databases">
        <title>Gimesia benthica sp. nov., a novel planctomycete isolated from a deep-sea water sample of the Northwest Indian Ocean.</title>
        <authorList>
            <person name="Wang J."/>
            <person name="Ruan C."/>
            <person name="Song L."/>
            <person name="Zhu Y."/>
            <person name="Li A."/>
            <person name="Zheng X."/>
            <person name="Wang L."/>
            <person name="Lu Z."/>
            <person name="Huang Y."/>
            <person name="Du W."/>
            <person name="Zhou Y."/>
            <person name="Huang L."/>
            <person name="Dai X."/>
        </authorList>
    </citation>
    <scope>NUCLEOTIDE SEQUENCE [LARGE SCALE GENOMIC DNA]</scope>
    <source>
        <strain evidence="6 7">YYQ-30</strain>
    </source>
</reference>
<dbReference type="InterPro" id="IPR005119">
    <property type="entry name" value="LysR_subst-bd"/>
</dbReference>
<evidence type="ECO:0000313" key="6">
    <source>
        <dbReference type="EMBL" id="NNU80146.1"/>
    </source>
</evidence>
<dbReference type="InterPro" id="IPR000847">
    <property type="entry name" value="LysR_HTH_N"/>
</dbReference>
<dbReference type="Gene3D" id="3.40.190.10">
    <property type="entry name" value="Periplasmic binding protein-like II"/>
    <property type="match status" value="2"/>
</dbReference>
<name>A0A849L1I3_9RHOB</name>
<dbReference type="PROSITE" id="PS50931">
    <property type="entry name" value="HTH_LYSR"/>
    <property type="match status" value="1"/>
</dbReference>
<dbReference type="Proteomes" id="UP000572377">
    <property type="component" value="Unassembled WGS sequence"/>
</dbReference>
<dbReference type="RefSeq" id="WP_171323653.1">
    <property type="nucleotide sequence ID" value="NZ_JABFBC010000001.1"/>
</dbReference>
<keyword evidence="7" id="KW-1185">Reference proteome</keyword>
<dbReference type="SUPFAM" id="SSF46785">
    <property type="entry name" value="Winged helix' DNA-binding domain"/>
    <property type="match status" value="1"/>
</dbReference>
<sequence length="301" mass="32493">MDIPHGLKLRHLECFLAVAEEGTISAAARRRNITQPALSKTIADLETLLGARLFERVGRRTVPTPAGDSFRRHALSALHSLETGVRTISGGRPVDVVSVGVLPTVAGGLFPSIALEFSQLRPEARVSVTTGPHNYLIGRLREGEIDLMVGRMPTARDMPGLRFEYLYQDRIELVARAGHPGAGLDAARALRRYPLILPNRGALIRETVDEYLNVIGLPDAQPAFESVSLAFALPLLLASDMLWFISRGVIARDLAADSLMAFELASDFMSGAVGMTSSASAVQNDHVELLATLLRARAGPD</sequence>
<dbReference type="AlphaFoldDB" id="A0A849L1I3"/>
<accession>A0A849L1I3</accession>
<dbReference type="Pfam" id="PF00126">
    <property type="entry name" value="HTH_1"/>
    <property type="match status" value="1"/>
</dbReference>
<evidence type="ECO:0000256" key="1">
    <source>
        <dbReference type="ARBA" id="ARBA00009437"/>
    </source>
</evidence>
<feature type="domain" description="HTH lysR-type" evidence="5">
    <location>
        <begin position="7"/>
        <end position="64"/>
    </location>
</feature>
<gene>
    <name evidence="6" type="ORF">HMH01_06810</name>
</gene>
<comment type="caution">
    <text evidence="6">The sequence shown here is derived from an EMBL/GenBank/DDBJ whole genome shotgun (WGS) entry which is preliminary data.</text>
</comment>
<dbReference type="Pfam" id="PF03466">
    <property type="entry name" value="LysR_substrate"/>
    <property type="match status" value="1"/>
</dbReference>
<evidence type="ECO:0000256" key="2">
    <source>
        <dbReference type="ARBA" id="ARBA00023015"/>
    </source>
</evidence>
<proteinExistence type="inferred from homology"/>
<dbReference type="GO" id="GO:0003677">
    <property type="term" value="F:DNA binding"/>
    <property type="evidence" value="ECO:0007669"/>
    <property type="project" value="UniProtKB-KW"/>
</dbReference>
<dbReference type="GO" id="GO:0003700">
    <property type="term" value="F:DNA-binding transcription factor activity"/>
    <property type="evidence" value="ECO:0007669"/>
    <property type="project" value="InterPro"/>
</dbReference>
<dbReference type="FunFam" id="1.10.10.10:FF:000001">
    <property type="entry name" value="LysR family transcriptional regulator"/>
    <property type="match status" value="1"/>
</dbReference>
<evidence type="ECO:0000256" key="4">
    <source>
        <dbReference type="ARBA" id="ARBA00023163"/>
    </source>
</evidence>
<keyword evidence="4" id="KW-0804">Transcription</keyword>
<organism evidence="6 7">
    <name type="scientific">Halovulum dunhuangense</name>
    <dbReference type="NCBI Taxonomy" id="1505036"/>
    <lineage>
        <taxon>Bacteria</taxon>
        <taxon>Pseudomonadati</taxon>
        <taxon>Pseudomonadota</taxon>
        <taxon>Alphaproteobacteria</taxon>
        <taxon>Rhodobacterales</taxon>
        <taxon>Paracoccaceae</taxon>
        <taxon>Halovulum</taxon>
    </lineage>
</organism>
<protein>
    <submittedName>
        <fullName evidence="6">LysR family transcriptional regulator</fullName>
    </submittedName>
</protein>
<comment type="similarity">
    <text evidence="1">Belongs to the LysR transcriptional regulatory family.</text>
</comment>
<dbReference type="PANTHER" id="PTHR30419:SF8">
    <property type="entry name" value="NITROGEN ASSIMILATION TRANSCRIPTIONAL ACTIVATOR-RELATED"/>
    <property type="match status" value="1"/>
</dbReference>
<dbReference type="InterPro" id="IPR036388">
    <property type="entry name" value="WH-like_DNA-bd_sf"/>
</dbReference>
<dbReference type="Gene3D" id="1.10.10.10">
    <property type="entry name" value="Winged helix-like DNA-binding domain superfamily/Winged helix DNA-binding domain"/>
    <property type="match status" value="1"/>
</dbReference>
<dbReference type="SUPFAM" id="SSF53850">
    <property type="entry name" value="Periplasmic binding protein-like II"/>
    <property type="match status" value="1"/>
</dbReference>
<keyword evidence="2" id="KW-0805">Transcription regulation</keyword>
<dbReference type="EMBL" id="JABFBC010000001">
    <property type="protein sequence ID" value="NNU80146.1"/>
    <property type="molecule type" value="Genomic_DNA"/>
</dbReference>
<dbReference type="InterPro" id="IPR036390">
    <property type="entry name" value="WH_DNA-bd_sf"/>
</dbReference>
<dbReference type="InterPro" id="IPR050950">
    <property type="entry name" value="HTH-type_LysR_regulators"/>
</dbReference>